<gene>
    <name evidence="2" type="ORF">NPIL_11951</name>
</gene>
<dbReference type="OrthoDB" id="10520749at2759"/>
<sequence>MVSESELTVEVVSVVVMRVVMVWVMIRHHLGYLRRHRGGQLVLLLPLHPPILKPDLDLSLREAEGMSDFDPPPARQVPVEMEFLLQFEGLVPGIGRPLSLCLAHSVHTICNKNKCEY</sequence>
<keyword evidence="3" id="KW-1185">Reference proteome</keyword>
<reference evidence="2" key="1">
    <citation type="submission" date="2020-08" db="EMBL/GenBank/DDBJ databases">
        <title>Multicomponent nature underlies the extraordinary mechanical properties of spider dragline silk.</title>
        <authorList>
            <person name="Kono N."/>
            <person name="Nakamura H."/>
            <person name="Mori M."/>
            <person name="Yoshida Y."/>
            <person name="Ohtoshi R."/>
            <person name="Malay A.D."/>
            <person name="Moran D.A.P."/>
            <person name="Tomita M."/>
            <person name="Numata K."/>
            <person name="Arakawa K."/>
        </authorList>
    </citation>
    <scope>NUCLEOTIDE SEQUENCE</scope>
</reference>
<keyword evidence="1" id="KW-0472">Membrane</keyword>
<proteinExistence type="predicted"/>
<feature type="transmembrane region" description="Helical" evidence="1">
    <location>
        <begin position="6"/>
        <end position="26"/>
    </location>
</feature>
<dbReference type="AlphaFoldDB" id="A0A8X6QWK5"/>
<evidence type="ECO:0000256" key="1">
    <source>
        <dbReference type="SAM" id="Phobius"/>
    </source>
</evidence>
<evidence type="ECO:0000313" key="3">
    <source>
        <dbReference type="Proteomes" id="UP000887013"/>
    </source>
</evidence>
<comment type="caution">
    <text evidence="2">The sequence shown here is derived from an EMBL/GenBank/DDBJ whole genome shotgun (WGS) entry which is preliminary data.</text>
</comment>
<dbReference type="Proteomes" id="UP000887013">
    <property type="component" value="Unassembled WGS sequence"/>
</dbReference>
<evidence type="ECO:0000313" key="2">
    <source>
        <dbReference type="EMBL" id="GFU43279.1"/>
    </source>
</evidence>
<protein>
    <submittedName>
        <fullName evidence="2">Uncharacterized protein</fullName>
    </submittedName>
</protein>
<keyword evidence="1" id="KW-1133">Transmembrane helix</keyword>
<organism evidence="2 3">
    <name type="scientific">Nephila pilipes</name>
    <name type="common">Giant wood spider</name>
    <name type="synonym">Nephila maculata</name>
    <dbReference type="NCBI Taxonomy" id="299642"/>
    <lineage>
        <taxon>Eukaryota</taxon>
        <taxon>Metazoa</taxon>
        <taxon>Ecdysozoa</taxon>
        <taxon>Arthropoda</taxon>
        <taxon>Chelicerata</taxon>
        <taxon>Arachnida</taxon>
        <taxon>Araneae</taxon>
        <taxon>Araneomorphae</taxon>
        <taxon>Entelegynae</taxon>
        <taxon>Araneoidea</taxon>
        <taxon>Nephilidae</taxon>
        <taxon>Nephila</taxon>
    </lineage>
</organism>
<dbReference type="EMBL" id="BMAW01085508">
    <property type="protein sequence ID" value="GFU43279.1"/>
    <property type="molecule type" value="Genomic_DNA"/>
</dbReference>
<name>A0A8X6QWK5_NEPPI</name>
<accession>A0A8X6QWK5</accession>
<keyword evidence="1" id="KW-0812">Transmembrane</keyword>